<protein>
    <submittedName>
        <fullName evidence="2">ABC transporter permease subunit</fullName>
    </submittedName>
</protein>
<accession>A0A6I3KU13</accession>
<feature type="transmembrane region" description="Helical" evidence="1">
    <location>
        <begin position="200"/>
        <end position="216"/>
    </location>
</feature>
<evidence type="ECO:0000313" key="3">
    <source>
        <dbReference type="Proteomes" id="UP000432464"/>
    </source>
</evidence>
<evidence type="ECO:0000256" key="1">
    <source>
        <dbReference type="SAM" id="Phobius"/>
    </source>
</evidence>
<feature type="transmembrane region" description="Helical" evidence="1">
    <location>
        <begin position="409"/>
        <end position="434"/>
    </location>
</feature>
<feature type="transmembrane region" description="Helical" evidence="1">
    <location>
        <begin position="134"/>
        <end position="158"/>
    </location>
</feature>
<feature type="transmembrane region" description="Helical" evidence="1">
    <location>
        <begin position="21"/>
        <end position="41"/>
    </location>
</feature>
<feature type="transmembrane region" description="Helical" evidence="1">
    <location>
        <begin position="515"/>
        <end position="540"/>
    </location>
</feature>
<feature type="transmembrane region" description="Helical" evidence="1">
    <location>
        <begin position="82"/>
        <end position="101"/>
    </location>
</feature>
<proteinExistence type="predicted"/>
<reference evidence="2 3" key="1">
    <citation type="submission" date="2019-11" db="EMBL/GenBank/DDBJ databases">
        <title>Nocardia sp. nov. CT2-14 isolated from soil.</title>
        <authorList>
            <person name="Kanchanasin P."/>
            <person name="Tanasupawat S."/>
            <person name="Yuki M."/>
            <person name="Kudo T."/>
        </authorList>
    </citation>
    <scope>NUCLEOTIDE SEQUENCE [LARGE SCALE GENOMIC DNA]</scope>
    <source>
        <strain evidence="2 3">CT2-14</strain>
    </source>
</reference>
<feature type="transmembrane region" description="Helical" evidence="1">
    <location>
        <begin position="312"/>
        <end position="329"/>
    </location>
</feature>
<feature type="transmembrane region" description="Helical" evidence="1">
    <location>
        <begin position="248"/>
        <end position="268"/>
    </location>
</feature>
<keyword evidence="1" id="KW-0812">Transmembrane</keyword>
<feature type="transmembrane region" description="Helical" evidence="1">
    <location>
        <begin position="446"/>
        <end position="466"/>
    </location>
</feature>
<dbReference type="Proteomes" id="UP000432464">
    <property type="component" value="Unassembled WGS sequence"/>
</dbReference>
<keyword evidence="3" id="KW-1185">Reference proteome</keyword>
<sequence length="546" mass="57290">MSTKLPPSPRLAIDTLRAHRRGILAWILGGALAMVSIAAGFHSEAGRFEGGAKGMAESMQAGVQAMRLLRWPGDRLDTLGGYLTYHNVTLFVLFLTLYAAVNGVGAVRAAEAGHSVEVILATGRTRAQLVRARALGFALVSVTIGLGLGAGLASAMMLGGEPDVAGSFAIAFAAAACAIAGYGVGAVIGQIGGTARSSSAVSALIVVVLYLYTNVWDRFGPFGALRFVSPFYYFVRCRALVPGAGFDVLSLTALLLGAALLVGVAAWLSERRDVGRALWSRPERAAGSRVRVRHPVLNRLWSATLLRERTGLSVWAVSAAAALGLMAWLEPEVIDMWDKFDITTRMLQVDPGFSAGTQYLGFISEFTAPIVAGFVVTQAAGWVSDREEGRLAMVLSTPLSRTALLRQRLITLLAGAAIVVLAALAGLFIGARIVDVDLDAAGTIRVAASALLLAVGLGAVAVWLAMWIPRYAIAALSITLGASYLLVLLVPMFDWPSWIARLSLFGATGHPYLQMPAWGGTLFLAASAVVGFTLAATVAARAEAIA</sequence>
<dbReference type="EMBL" id="WMBB01000005">
    <property type="protein sequence ID" value="MTE13462.1"/>
    <property type="molecule type" value="Genomic_DNA"/>
</dbReference>
<feature type="transmembrane region" description="Helical" evidence="1">
    <location>
        <begin position="473"/>
        <end position="495"/>
    </location>
</feature>
<dbReference type="RefSeq" id="WP_154787934.1">
    <property type="nucleotide sequence ID" value="NZ_WMBB01000005.1"/>
</dbReference>
<evidence type="ECO:0000313" key="2">
    <source>
        <dbReference type="EMBL" id="MTE13462.1"/>
    </source>
</evidence>
<keyword evidence="1" id="KW-0472">Membrane</keyword>
<feature type="transmembrane region" description="Helical" evidence="1">
    <location>
        <begin position="164"/>
        <end position="188"/>
    </location>
</feature>
<keyword evidence="1" id="KW-1133">Transmembrane helix</keyword>
<feature type="transmembrane region" description="Helical" evidence="1">
    <location>
        <begin position="359"/>
        <end position="383"/>
    </location>
</feature>
<organism evidence="2 3">
    <name type="scientific">Nocardia aurantiaca</name>
    <dbReference type="NCBI Taxonomy" id="2675850"/>
    <lineage>
        <taxon>Bacteria</taxon>
        <taxon>Bacillati</taxon>
        <taxon>Actinomycetota</taxon>
        <taxon>Actinomycetes</taxon>
        <taxon>Mycobacteriales</taxon>
        <taxon>Nocardiaceae</taxon>
        <taxon>Nocardia</taxon>
    </lineage>
</organism>
<name>A0A6I3KU13_9NOCA</name>
<dbReference type="AlphaFoldDB" id="A0A6I3KU13"/>
<comment type="caution">
    <text evidence="2">The sequence shown here is derived from an EMBL/GenBank/DDBJ whole genome shotgun (WGS) entry which is preliminary data.</text>
</comment>
<gene>
    <name evidence="2" type="ORF">GLP40_11840</name>
</gene>